<reference evidence="2" key="1">
    <citation type="submission" date="2016-01" db="EMBL/GenBank/DDBJ databases">
        <authorList>
            <person name="Peeters C."/>
        </authorList>
    </citation>
    <scope>NUCLEOTIDE SEQUENCE [LARGE SCALE GENOMIC DNA]</scope>
    <source>
        <strain evidence="2">LMG 22940</strain>
    </source>
</reference>
<sequence length="104" mass="11221">MSRENRGHVEAQAVVLTRMAATRSELLSRRKPTYAVRVIPKPRVGADAGPWVLRTPNAALIAVLLVGAVVLGPRRALQTALQSALHTGLSVWTSRIVSAFTGER</sequence>
<accession>A0A158ISX3</accession>
<evidence type="ECO:0000313" key="3">
    <source>
        <dbReference type="Proteomes" id="UP000054770"/>
    </source>
</evidence>
<name>A0A158ISX3_9BURK</name>
<gene>
    <name evidence="2" type="ORF">AWB68_02958</name>
</gene>
<dbReference type="Proteomes" id="UP000054770">
    <property type="component" value="Unassembled WGS sequence"/>
</dbReference>
<evidence type="ECO:0000256" key="1">
    <source>
        <dbReference type="SAM" id="Phobius"/>
    </source>
</evidence>
<evidence type="ECO:0000313" key="2">
    <source>
        <dbReference type="EMBL" id="SAL59190.1"/>
    </source>
</evidence>
<keyword evidence="1" id="KW-1133">Transmembrane helix</keyword>
<keyword evidence="3" id="KW-1185">Reference proteome</keyword>
<proteinExistence type="predicted"/>
<keyword evidence="1" id="KW-0472">Membrane</keyword>
<organism evidence="2 3">
    <name type="scientific">Caballeronia choica</name>
    <dbReference type="NCBI Taxonomy" id="326476"/>
    <lineage>
        <taxon>Bacteria</taxon>
        <taxon>Pseudomonadati</taxon>
        <taxon>Pseudomonadota</taxon>
        <taxon>Betaproteobacteria</taxon>
        <taxon>Burkholderiales</taxon>
        <taxon>Burkholderiaceae</taxon>
        <taxon>Caballeronia</taxon>
    </lineage>
</organism>
<dbReference type="RefSeq" id="WP_087645088.1">
    <property type="nucleotide sequence ID" value="NZ_FCON02000027.1"/>
</dbReference>
<feature type="transmembrane region" description="Helical" evidence="1">
    <location>
        <begin position="51"/>
        <end position="71"/>
    </location>
</feature>
<dbReference type="EMBL" id="FCON02000027">
    <property type="protein sequence ID" value="SAL59190.1"/>
    <property type="molecule type" value="Genomic_DNA"/>
</dbReference>
<keyword evidence="1" id="KW-0812">Transmembrane</keyword>
<protein>
    <submittedName>
        <fullName evidence="2">Uncharacterized protein</fullName>
    </submittedName>
</protein>
<comment type="caution">
    <text evidence="2">The sequence shown here is derived from an EMBL/GenBank/DDBJ whole genome shotgun (WGS) entry which is preliminary data.</text>
</comment>
<dbReference type="AlphaFoldDB" id="A0A158ISX3"/>